<organism evidence="2 3">
    <name type="scientific">Rhodanobacter humi</name>
    <dbReference type="NCBI Taxonomy" id="1888173"/>
    <lineage>
        <taxon>Bacteria</taxon>
        <taxon>Pseudomonadati</taxon>
        <taxon>Pseudomonadota</taxon>
        <taxon>Gammaproteobacteria</taxon>
        <taxon>Lysobacterales</taxon>
        <taxon>Rhodanobacteraceae</taxon>
        <taxon>Rhodanobacter</taxon>
    </lineage>
</organism>
<dbReference type="InterPro" id="IPR001433">
    <property type="entry name" value="OxRdtase_FAD/NAD-bd"/>
</dbReference>
<dbReference type="EMBL" id="JBGBPY010000001">
    <property type="protein sequence ID" value="MEY2183616.1"/>
    <property type="molecule type" value="Genomic_DNA"/>
</dbReference>
<sequence length="238" mass="26356">MAIYDVEYLGKRDVAEGTTEFRFSKPVGHSYRAGQFLDILLKATPGADKMSHVHGFSFVSSPFEDHLAVATRMRDTPFKNAMRDLPDHTPVQIDANFGDFVLHKNEAMPAVYLAGGIGVTPARSAIAQATHDHSAHDITLFYVNRDSSRAAYAEDFKAFAKTNPHFHYVPVYSRGAGSEVGAESGHLSAEIIRRHVADIARPKWYVSGPEAFVRATRALLIELGADEDNLRTEEFEGY</sequence>
<dbReference type="InterPro" id="IPR050415">
    <property type="entry name" value="MRET"/>
</dbReference>
<feature type="domain" description="FAD-binding FR-type" evidence="1">
    <location>
        <begin position="1"/>
        <end position="103"/>
    </location>
</feature>
<accession>A0ABV4ATA5</accession>
<dbReference type="InterPro" id="IPR017938">
    <property type="entry name" value="Riboflavin_synthase-like_b-brl"/>
</dbReference>
<dbReference type="PANTHER" id="PTHR47354">
    <property type="entry name" value="NADH OXIDOREDUCTASE HCR"/>
    <property type="match status" value="1"/>
</dbReference>
<keyword evidence="3" id="KW-1185">Reference proteome</keyword>
<dbReference type="Gene3D" id="2.40.30.10">
    <property type="entry name" value="Translation factors"/>
    <property type="match status" value="1"/>
</dbReference>
<dbReference type="Proteomes" id="UP001562159">
    <property type="component" value="Unassembled WGS sequence"/>
</dbReference>
<dbReference type="PRINTS" id="PR00410">
    <property type="entry name" value="PHEHYDRXLASE"/>
</dbReference>
<evidence type="ECO:0000259" key="1">
    <source>
        <dbReference type="PROSITE" id="PS51384"/>
    </source>
</evidence>
<dbReference type="PANTHER" id="PTHR47354:SF5">
    <property type="entry name" value="PROTEIN RFBI"/>
    <property type="match status" value="1"/>
</dbReference>
<protein>
    <submittedName>
        <fullName evidence="2">FAD-dependent oxidoreductase</fullName>
    </submittedName>
</protein>
<dbReference type="SUPFAM" id="SSF63380">
    <property type="entry name" value="Riboflavin synthase domain-like"/>
    <property type="match status" value="1"/>
</dbReference>
<evidence type="ECO:0000313" key="2">
    <source>
        <dbReference type="EMBL" id="MEY2183616.1"/>
    </source>
</evidence>
<dbReference type="CDD" id="cd00322">
    <property type="entry name" value="FNR_like"/>
    <property type="match status" value="1"/>
</dbReference>
<dbReference type="PROSITE" id="PS51384">
    <property type="entry name" value="FAD_FR"/>
    <property type="match status" value="1"/>
</dbReference>
<comment type="caution">
    <text evidence="2">The sequence shown here is derived from an EMBL/GenBank/DDBJ whole genome shotgun (WGS) entry which is preliminary data.</text>
</comment>
<dbReference type="Pfam" id="PF00175">
    <property type="entry name" value="NAD_binding_1"/>
    <property type="match status" value="1"/>
</dbReference>
<name>A0ABV4ATA5_9GAMM</name>
<proteinExistence type="predicted"/>
<reference evidence="2 3" key="1">
    <citation type="submission" date="2024-07" db="EMBL/GenBank/DDBJ databases">
        <title>Molecular mechanisms and environmental adaptations of flagellar loss and biofilm growth of Rhodanobacter under environmental stress.</title>
        <authorList>
            <person name="Chen M."/>
        </authorList>
    </citation>
    <scope>NUCLEOTIDE SEQUENCE [LARGE SCALE GENOMIC DNA]</scope>
    <source>
        <strain evidence="2 3">RS22</strain>
    </source>
</reference>
<gene>
    <name evidence="2" type="ORF">AB7878_14430</name>
</gene>
<evidence type="ECO:0000313" key="3">
    <source>
        <dbReference type="Proteomes" id="UP001562159"/>
    </source>
</evidence>
<dbReference type="Gene3D" id="3.40.50.80">
    <property type="entry name" value="Nucleotide-binding domain of ferredoxin-NADP reductase (FNR) module"/>
    <property type="match status" value="1"/>
</dbReference>
<dbReference type="InterPro" id="IPR017927">
    <property type="entry name" value="FAD-bd_FR_type"/>
</dbReference>
<dbReference type="InterPro" id="IPR039261">
    <property type="entry name" value="FNR_nucleotide-bd"/>
</dbReference>
<dbReference type="SUPFAM" id="SSF52343">
    <property type="entry name" value="Ferredoxin reductase-like, C-terminal NADP-linked domain"/>
    <property type="match status" value="1"/>
</dbReference>